<feature type="compositionally biased region" description="Pro residues" evidence="2">
    <location>
        <begin position="7"/>
        <end position="19"/>
    </location>
</feature>
<sequence length="489" mass="52949">MNMMHKPAPPGERGPPPPLKRSTKLAYGVGSVALGLKDNGFSYLLLLFYNQVVGLPAPTVGLAIMIALVADAILDPIIGQVSDNWRSRWGRRHPFMYMAAGPIAISYLLLWHPPLGWSDEALFYYLIATAMIIRTFLAMFEIPSAALAAELTQDYHERTSLAAWRAAFNWYGGLIMVLLTFRVFLQPSAEHPVAQLNPDGYATYGIFASVTMFAVILISAVGTHSRIPWLRQPPAKKPPFVRALRDMFSAMVTPALLPMLGAGLFNAMAYGLSVALGLYFNTYFWGFSAAQISLFIMVQFGSSALAIWLAAPLSHHLGKRNAAILCKLLVPIFGLTPIALRLAGVFPENGSPALLPIMMTTHLISVTCASIVAILLGSMGADVVEDHELRSGRRAEGVMAAAGIFVAKTTSGVGIFASSALLAFVGFPEGANPETLDPSIVRNLALVFAPAMALLHGCAILCILRYRITRESHAETLAELARRRAEAER</sequence>
<gene>
    <name evidence="4" type="ORF">ACFQ1E_20550</name>
</gene>
<feature type="transmembrane region" description="Helical" evidence="3">
    <location>
        <begin position="201"/>
        <end position="222"/>
    </location>
</feature>
<keyword evidence="5" id="KW-1185">Reference proteome</keyword>
<organism evidence="4 5">
    <name type="scientific">Sphingomonas canadensis</name>
    <dbReference type="NCBI Taxonomy" id="1219257"/>
    <lineage>
        <taxon>Bacteria</taxon>
        <taxon>Pseudomonadati</taxon>
        <taxon>Pseudomonadota</taxon>
        <taxon>Alphaproteobacteria</taxon>
        <taxon>Sphingomonadales</taxon>
        <taxon>Sphingomonadaceae</taxon>
        <taxon>Sphingomonas</taxon>
    </lineage>
</organism>
<evidence type="ECO:0000256" key="1">
    <source>
        <dbReference type="ARBA" id="ARBA00009617"/>
    </source>
</evidence>
<feature type="transmembrane region" description="Helical" evidence="3">
    <location>
        <begin position="444"/>
        <end position="464"/>
    </location>
</feature>
<dbReference type="EMBL" id="JBHTJG010000017">
    <property type="protein sequence ID" value="MFD0948740.1"/>
    <property type="molecule type" value="Genomic_DNA"/>
</dbReference>
<feature type="transmembrane region" description="Helical" evidence="3">
    <location>
        <begin position="354"/>
        <end position="377"/>
    </location>
</feature>
<dbReference type="RefSeq" id="WP_264946563.1">
    <property type="nucleotide sequence ID" value="NZ_JAPDRA010000016.1"/>
</dbReference>
<dbReference type="PANTHER" id="PTHR11328:SF24">
    <property type="entry name" value="MAJOR FACILITATOR SUPERFAMILY (MFS) PROFILE DOMAIN-CONTAINING PROTEIN"/>
    <property type="match status" value="1"/>
</dbReference>
<evidence type="ECO:0000313" key="4">
    <source>
        <dbReference type="EMBL" id="MFD0948740.1"/>
    </source>
</evidence>
<dbReference type="InterPro" id="IPR036259">
    <property type="entry name" value="MFS_trans_sf"/>
</dbReference>
<dbReference type="InterPro" id="IPR039672">
    <property type="entry name" value="MFS_2"/>
</dbReference>
<feature type="transmembrane region" description="Helical" evidence="3">
    <location>
        <begin position="292"/>
        <end position="310"/>
    </location>
</feature>
<comment type="similarity">
    <text evidence="1">Belongs to the sodium:galactoside symporter (TC 2.A.2) family.</text>
</comment>
<feature type="transmembrane region" description="Helical" evidence="3">
    <location>
        <begin position="161"/>
        <end position="181"/>
    </location>
</feature>
<reference evidence="5" key="1">
    <citation type="journal article" date="2019" name="Int. J. Syst. Evol. Microbiol.">
        <title>The Global Catalogue of Microorganisms (GCM) 10K type strain sequencing project: providing services to taxonomists for standard genome sequencing and annotation.</title>
        <authorList>
            <consortium name="The Broad Institute Genomics Platform"/>
            <consortium name="The Broad Institute Genome Sequencing Center for Infectious Disease"/>
            <person name="Wu L."/>
            <person name="Ma J."/>
        </authorList>
    </citation>
    <scope>NUCLEOTIDE SEQUENCE [LARGE SCALE GENOMIC DNA]</scope>
    <source>
        <strain evidence="5">CCUG 62982</strain>
    </source>
</reference>
<dbReference type="PANTHER" id="PTHR11328">
    <property type="entry name" value="MAJOR FACILITATOR SUPERFAMILY DOMAIN-CONTAINING PROTEIN"/>
    <property type="match status" value="1"/>
</dbReference>
<feature type="region of interest" description="Disordered" evidence="2">
    <location>
        <begin position="1"/>
        <end position="20"/>
    </location>
</feature>
<keyword evidence="3" id="KW-1133">Transmembrane helix</keyword>
<accession>A0ABW3HB82</accession>
<feature type="transmembrane region" description="Helical" evidence="3">
    <location>
        <begin position="123"/>
        <end position="149"/>
    </location>
</feature>
<feature type="transmembrane region" description="Helical" evidence="3">
    <location>
        <begin position="255"/>
        <end position="280"/>
    </location>
</feature>
<feature type="transmembrane region" description="Helical" evidence="3">
    <location>
        <begin position="55"/>
        <end position="74"/>
    </location>
</feature>
<dbReference type="SUPFAM" id="SSF103473">
    <property type="entry name" value="MFS general substrate transporter"/>
    <property type="match status" value="1"/>
</dbReference>
<proteinExistence type="inferred from homology"/>
<feature type="transmembrane region" description="Helical" evidence="3">
    <location>
        <begin position="398"/>
        <end position="424"/>
    </location>
</feature>
<evidence type="ECO:0000256" key="3">
    <source>
        <dbReference type="SAM" id="Phobius"/>
    </source>
</evidence>
<evidence type="ECO:0000256" key="2">
    <source>
        <dbReference type="SAM" id="MobiDB-lite"/>
    </source>
</evidence>
<protein>
    <submittedName>
        <fullName evidence="4">MFS transporter</fullName>
    </submittedName>
</protein>
<dbReference type="Pfam" id="PF13347">
    <property type="entry name" value="MFS_2"/>
    <property type="match status" value="1"/>
</dbReference>
<dbReference type="Gene3D" id="1.20.1250.20">
    <property type="entry name" value="MFS general substrate transporter like domains"/>
    <property type="match status" value="1"/>
</dbReference>
<comment type="caution">
    <text evidence="4">The sequence shown here is derived from an EMBL/GenBank/DDBJ whole genome shotgun (WGS) entry which is preliminary data.</text>
</comment>
<keyword evidence="3" id="KW-0472">Membrane</keyword>
<feature type="transmembrane region" description="Helical" evidence="3">
    <location>
        <begin position="95"/>
        <end position="111"/>
    </location>
</feature>
<feature type="transmembrane region" description="Helical" evidence="3">
    <location>
        <begin position="322"/>
        <end position="342"/>
    </location>
</feature>
<dbReference type="Proteomes" id="UP001596977">
    <property type="component" value="Unassembled WGS sequence"/>
</dbReference>
<keyword evidence="3" id="KW-0812">Transmembrane</keyword>
<evidence type="ECO:0000313" key="5">
    <source>
        <dbReference type="Proteomes" id="UP001596977"/>
    </source>
</evidence>
<name>A0ABW3HB82_9SPHN</name>